<name>A0A7X0PDL2_9BURK</name>
<evidence type="ECO:0000259" key="5">
    <source>
        <dbReference type="PROSITE" id="PS01124"/>
    </source>
</evidence>
<dbReference type="InterPro" id="IPR009057">
    <property type="entry name" value="Homeodomain-like_sf"/>
</dbReference>
<keyword evidence="3 6" id="KW-0238">DNA-binding</keyword>
<dbReference type="Pfam" id="PF12833">
    <property type="entry name" value="HTH_18"/>
    <property type="match status" value="1"/>
</dbReference>
<evidence type="ECO:0000256" key="4">
    <source>
        <dbReference type="ARBA" id="ARBA00023163"/>
    </source>
</evidence>
<comment type="caution">
    <text evidence="6">The sequence shown here is derived from an EMBL/GenBank/DDBJ whole genome shotgun (WGS) entry which is preliminary data.</text>
</comment>
<dbReference type="EMBL" id="JACHLK010000004">
    <property type="protein sequence ID" value="MBB6559958.1"/>
    <property type="molecule type" value="Genomic_DNA"/>
</dbReference>
<accession>A0A7X0PDL2</accession>
<dbReference type="PANTHER" id="PTHR11019:SF159">
    <property type="entry name" value="TRANSCRIPTIONAL REGULATOR-RELATED"/>
    <property type="match status" value="1"/>
</dbReference>
<dbReference type="GO" id="GO:0003700">
    <property type="term" value="F:DNA-binding transcription factor activity"/>
    <property type="evidence" value="ECO:0007669"/>
    <property type="project" value="InterPro"/>
</dbReference>
<keyword evidence="2" id="KW-0805">Transcription regulation</keyword>
<gene>
    <name evidence="6" type="ORF">HNP48_002630</name>
</gene>
<protein>
    <submittedName>
        <fullName evidence="6">AraC-like DNA-binding protein</fullName>
    </submittedName>
</protein>
<dbReference type="InterPro" id="IPR020449">
    <property type="entry name" value="Tscrpt_reg_AraC-type_HTH"/>
</dbReference>
<dbReference type="PROSITE" id="PS01124">
    <property type="entry name" value="HTH_ARAC_FAMILY_2"/>
    <property type="match status" value="1"/>
</dbReference>
<dbReference type="InterPro" id="IPR011051">
    <property type="entry name" value="RmlC_Cupin_sf"/>
</dbReference>
<evidence type="ECO:0000313" key="6">
    <source>
        <dbReference type="EMBL" id="MBB6559958.1"/>
    </source>
</evidence>
<dbReference type="AlphaFoldDB" id="A0A7X0PDL2"/>
<keyword evidence="4" id="KW-0804">Transcription</keyword>
<dbReference type="CDD" id="cd06124">
    <property type="entry name" value="cupin_NimR-like_N"/>
    <property type="match status" value="1"/>
</dbReference>
<dbReference type="Gene3D" id="1.10.10.60">
    <property type="entry name" value="Homeodomain-like"/>
    <property type="match status" value="1"/>
</dbReference>
<feature type="domain" description="HTH araC/xylS-type" evidence="5">
    <location>
        <begin position="174"/>
        <end position="274"/>
    </location>
</feature>
<evidence type="ECO:0000256" key="3">
    <source>
        <dbReference type="ARBA" id="ARBA00023125"/>
    </source>
</evidence>
<reference evidence="6 7" key="1">
    <citation type="submission" date="2020-08" db="EMBL/GenBank/DDBJ databases">
        <title>Functional genomics of gut bacteria from endangered species of beetles.</title>
        <authorList>
            <person name="Carlos-Shanley C."/>
        </authorList>
    </citation>
    <scope>NUCLEOTIDE SEQUENCE [LARGE SCALE GENOMIC DNA]</scope>
    <source>
        <strain evidence="6 7">S00198</strain>
    </source>
</reference>
<organism evidence="6 7">
    <name type="scientific">Acidovorax soli</name>
    <dbReference type="NCBI Taxonomy" id="592050"/>
    <lineage>
        <taxon>Bacteria</taxon>
        <taxon>Pseudomonadati</taxon>
        <taxon>Pseudomonadota</taxon>
        <taxon>Betaproteobacteria</taxon>
        <taxon>Burkholderiales</taxon>
        <taxon>Comamonadaceae</taxon>
        <taxon>Acidovorax</taxon>
    </lineage>
</organism>
<keyword evidence="1" id="KW-0678">Repressor</keyword>
<dbReference type="SUPFAM" id="SSF51182">
    <property type="entry name" value="RmlC-like cupins"/>
    <property type="match status" value="1"/>
</dbReference>
<dbReference type="SUPFAM" id="SSF46689">
    <property type="entry name" value="Homeodomain-like"/>
    <property type="match status" value="1"/>
</dbReference>
<dbReference type="SMART" id="SM00342">
    <property type="entry name" value="HTH_ARAC"/>
    <property type="match status" value="1"/>
</dbReference>
<dbReference type="Proteomes" id="UP000575083">
    <property type="component" value="Unassembled WGS sequence"/>
</dbReference>
<evidence type="ECO:0000256" key="2">
    <source>
        <dbReference type="ARBA" id="ARBA00023015"/>
    </source>
</evidence>
<keyword evidence="7" id="KW-1185">Reference proteome</keyword>
<evidence type="ECO:0000313" key="7">
    <source>
        <dbReference type="Proteomes" id="UP000575083"/>
    </source>
</evidence>
<dbReference type="InterPro" id="IPR018060">
    <property type="entry name" value="HTH_AraC"/>
</dbReference>
<evidence type="ECO:0000256" key="1">
    <source>
        <dbReference type="ARBA" id="ARBA00022491"/>
    </source>
</evidence>
<dbReference type="RefSeq" id="WP_184857466.1">
    <property type="nucleotide sequence ID" value="NZ_JACHLK010000004.1"/>
</dbReference>
<dbReference type="PANTHER" id="PTHR11019">
    <property type="entry name" value="HTH-TYPE TRANSCRIPTIONAL REGULATOR NIMR"/>
    <property type="match status" value="1"/>
</dbReference>
<sequence length="280" mass="30733">MASSTPDSRISVNEAFRDLSERADGPALIAVWGTHQPESEFQLGTRETGWHGHLRGQLFCIENGLVHMRTRQGSWLMPPHRAGWIPPGQEHTAHISGVTSGWNVVITPEAARGLPQTPCVFGVSELLRALVRRAAAWTHQETLTAPQRRVAAVLLDEMKSAPHEPLHLPMPADRRLLRIAKAVLADPGDARTLEQWADWAGLSPRTLSRLCQAELGSSFAQWRQQAGLVHALEALARGEPVAQVADALGYATPSNFIAMFRRAFGTSPARYFAQRNGQEG</sequence>
<dbReference type="FunFam" id="1.10.10.60:FF:000132">
    <property type="entry name" value="AraC family transcriptional regulator"/>
    <property type="match status" value="1"/>
</dbReference>
<dbReference type="PRINTS" id="PR00032">
    <property type="entry name" value="HTHARAC"/>
</dbReference>
<proteinExistence type="predicted"/>
<dbReference type="GO" id="GO:0043565">
    <property type="term" value="F:sequence-specific DNA binding"/>
    <property type="evidence" value="ECO:0007669"/>
    <property type="project" value="InterPro"/>
</dbReference>